<evidence type="ECO:0000256" key="1">
    <source>
        <dbReference type="SAM" id="Coils"/>
    </source>
</evidence>
<evidence type="ECO:0000313" key="4">
    <source>
        <dbReference type="Proteomes" id="UP001066276"/>
    </source>
</evidence>
<protein>
    <submittedName>
        <fullName evidence="3">Uncharacterized protein</fullName>
    </submittedName>
</protein>
<accession>A0AAV7NF54</accession>
<feature type="region of interest" description="Disordered" evidence="2">
    <location>
        <begin position="1"/>
        <end position="48"/>
    </location>
</feature>
<organism evidence="3 4">
    <name type="scientific">Pleurodeles waltl</name>
    <name type="common">Iberian ribbed newt</name>
    <dbReference type="NCBI Taxonomy" id="8319"/>
    <lineage>
        <taxon>Eukaryota</taxon>
        <taxon>Metazoa</taxon>
        <taxon>Chordata</taxon>
        <taxon>Craniata</taxon>
        <taxon>Vertebrata</taxon>
        <taxon>Euteleostomi</taxon>
        <taxon>Amphibia</taxon>
        <taxon>Batrachia</taxon>
        <taxon>Caudata</taxon>
        <taxon>Salamandroidea</taxon>
        <taxon>Salamandridae</taxon>
        <taxon>Pleurodelinae</taxon>
        <taxon>Pleurodeles</taxon>
    </lineage>
</organism>
<evidence type="ECO:0000256" key="2">
    <source>
        <dbReference type="SAM" id="MobiDB-lite"/>
    </source>
</evidence>
<evidence type="ECO:0000313" key="3">
    <source>
        <dbReference type="EMBL" id="KAJ1114601.1"/>
    </source>
</evidence>
<comment type="caution">
    <text evidence="3">The sequence shown here is derived from an EMBL/GenBank/DDBJ whole genome shotgun (WGS) entry which is preliminary data.</text>
</comment>
<dbReference type="Proteomes" id="UP001066276">
    <property type="component" value="Chromosome 8"/>
</dbReference>
<keyword evidence="1" id="KW-0175">Coiled coil</keyword>
<feature type="coiled-coil region" evidence="1">
    <location>
        <begin position="71"/>
        <end position="119"/>
    </location>
</feature>
<proteinExistence type="predicted"/>
<reference evidence="3" key="1">
    <citation type="journal article" date="2022" name="bioRxiv">
        <title>Sequencing and chromosome-scale assembly of the giantPleurodeles waltlgenome.</title>
        <authorList>
            <person name="Brown T."/>
            <person name="Elewa A."/>
            <person name="Iarovenko S."/>
            <person name="Subramanian E."/>
            <person name="Araus A.J."/>
            <person name="Petzold A."/>
            <person name="Susuki M."/>
            <person name="Suzuki K.-i.T."/>
            <person name="Hayashi T."/>
            <person name="Toyoda A."/>
            <person name="Oliveira C."/>
            <person name="Osipova E."/>
            <person name="Leigh N.D."/>
            <person name="Simon A."/>
            <person name="Yun M.H."/>
        </authorList>
    </citation>
    <scope>NUCLEOTIDE SEQUENCE</scope>
    <source>
        <strain evidence="3">20211129_DDA</strain>
        <tissue evidence="3">Liver</tissue>
    </source>
</reference>
<keyword evidence="4" id="KW-1185">Reference proteome</keyword>
<sequence>MTSQRHTKKDGSLKDLFNKTPAKKAHPVEPSVTEGGELVDQGTQGDGEAPLTRSFMEQLFGSLSGDFATMKQQIAAKVKELKQEVVDLGQRVDTVEQARDAQEEELDCHRRELLTLQDKNQEL</sequence>
<dbReference type="EMBL" id="JANPWB010000012">
    <property type="protein sequence ID" value="KAJ1114601.1"/>
    <property type="molecule type" value="Genomic_DNA"/>
</dbReference>
<gene>
    <name evidence="3" type="ORF">NDU88_002836</name>
</gene>
<dbReference type="AlphaFoldDB" id="A0AAV7NF54"/>
<name>A0AAV7NF54_PLEWA</name>